<dbReference type="EMBL" id="MLHH01000029">
    <property type="protein sequence ID" value="OOF35600.1"/>
    <property type="molecule type" value="Genomic_DNA"/>
</dbReference>
<sequence>MKKLSLILIFFLSGCSVFGPSYSGETTASPLLKFDTERNINTYFRALHQCSPEKIHTQITGVKLAAETVEKAQETWTVSGCGKTEIFNIQYTNDGSDGTYINMKKLTN</sequence>
<dbReference type="Proteomes" id="UP000189437">
    <property type="component" value="Unassembled WGS sequence"/>
</dbReference>
<comment type="caution">
    <text evidence="2">The sequence shown here is derived from an EMBL/GenBank/DDBJ whole genome shotgun (WGS) entry which is preliminary data.</text>
</comment>
<keyword evidence="1" id="KW-0732">Signal</keyword>
<evidence type="ECO:0000313" key="2">
    <source>
        <dbReference type="EMBL" id="OOF35600.1"/>
    </source>
</evidence>
<dbReference type="STRING" id="1908258.BKK48_09485"/>
<protein>
    <recommendedName>
        <fullName evidence="4">Lipoprotein</fullName>
    </recommendedName>
</protein>
<evidence type="ECO:0000313" key="3">
    <source>
        <dbReference type="Proteomes" id="UP000189437"/>
    </source>
</evidence>
<keyword evidence="3" id="KW-1185">Reference proteome</keyword>
<proteinExistence type="predicted"/>
<dbReference type="PROSITE" id="PS51257">
    <property type="entry name" value="PROKAR_LIPOPROTEIN"/>
    <property type="match status" value="1"/>
</dbReference>
<dbReference type="RefSeq" id="WP_077428213.1">
    <property type="nucleotide sequence ID" value="NZ_MLHH01000029.1"/>
</dbReference>
<evidence type="ECO:0000256" key="1">
    <source>
        <dbReference type="SAM" id="SignalP"/>
    </source>
</evidence>
<organism evidence="2 3">
    <name type="scientific">Rodentibacter heidelbergensis</name>
    <dbReference type="NCBI Taxonomy" id="1908258"/>
    <lineage>
        <taxon>Bacteria</taxon>
        <taxon>Pseudomonadati</taxon>
        <taxon>Pseudomonadota</taxon>
        <taxon>Gammaproteobacteria</taxon>
        <taxon>Pasteurellales</taxon>
        <taxon>Pasteurellaceae</taxon>
        <taxon>Rodentibacter</taxon>
    </lineage>
</organism>
<feature type="chain" id="PRO_5012573009" description="Lipoprotein" evidence="1">
    <location>
        <begin position="24"/>
        <end position="108"/>
    </location>
</feature>
<evidence type="ECO:0008006" key="4">
    <source>
        <dbReference type="Google" id="ProtNLM"/>
    </source>
</evidence>
<name>A0A1V3I6I4_9PAST</name>
<dbReference type="OrthoDB" id="6898272at2"/>
<dbReference type="AlphaFoldDB" id="A0A1V3I6I4"/>
<reference evidence="2 3" key="1">
    <citation type="submission" date="2016-10" db="EMBL/GenBank/DDBJ databases">
        <title>Rodentibacter gen. nov. and new species.</title>
        <authorList>
            <person name="Christensen H."/>
        </authorList>
    </citation>
    <scope>NUCLEOTIDE SEQUENCE [LARGE SCALE GENOMIC DNA]</scope>
    <source>
        <strain evidence="2 3">Ac69</strain>
    </source>
</reference>
<accession>A0A1V3I6I4</accession>
<gene>
    <name evidence="2" type="ORF">BKK48_09485</name>
</gene>
<feature type="signal peptide" evidence="1">
    <location>
        <begin position="1"/>
        <end position="23"/>
    </location>
</feature>